<dbReference type="AlphaFoldDB" id="A0A1Y2CHF5"/>
<evidence type="ECO:0000313" key="1">
    <source>
        <dbReference type="EMBL" id="ORY46480.1"/>
    </source>
</evidence>
<reference evidence="1 2" key="1">
    <citation type="submission" date="2016-07" db="EMBL/GenBank/DDBJ databases">
        <title>Pervasive Adenine N6-methylation of Active Genes in Fungi.</title>
        <authorList>
            <consortium name="DOE Joint Genome Institute"/>
            <person name="Mondo S.J."/>
            <person name="Dannebaum R.O."/>
            <person name="Kuo R.C."/>
            <person name="Labutti K."/>
            <person name="Haridas S."/>
            <person name="Kuo A."/>
            <person name="Salamov A."/>
            <person name="Ahrendt S.R."/>
            <person name="Lipzen A."/>
            <person name="Sullivan W."/>
            <person name="Andreopoulos W.B."/>
            <person name="Clum A."/>
            <person name="Lindquist E."/>
            <person name="Daum C."/>
            <person name="Ramamoorthy G.K."/>
            <person name="Gryganskyi A."/>
            <person name="Culley D."/>
            <person name="Magnuson J.K."/>
            <person name="James T.Y."/>
            <person name="O'Malley M.A."/>
            <person name="Stajich J.E."/>
            <person name="Spatafora J.W."/>
            <person name="Visel A."/>
            <person name="Grigoriev I.V."/>
        </authorList>
    </citation>
    <scope>NUCLEOTIDE SEQUENCE [LARGE SCALE GENOMIC DNA]</scope>
    <source>
        <strain evidence="1 2">JEL800</strain>
    </source>
</reference>
<dbReference type="EMBL" id="MCGO01000016">
    <property type="protein sequence ID" value="ORY46480.1"/>
    <property type="molecule type" value="Genomic_DNA"/>
</dbReference>
<name>A0A1Y2CHF5_9FUNG</name>
<gene>
    <name evidence="1" type="ORF">BCR33DRAFT_715550</name>
</gene>
<protein>
    <submittedName>
        <fullName evidence="1">Uncharacterized protein</fullName>
    </submittedName>
</protein>
<feature type="non-terminal residue" evidence="1">
    <location>
        <position position="1"/>
    </location>
</feature>
<dbReference type="Proteomes" id="UP000193642">
    <property type="component" value="Unassembled WGS sequence"/>
</dbReference>
<organism evidence="1 2">
    <name type="scientific">Rhizoclosmatium globosum</name>
    <dbReference type="NCBI Taxonomy" id="329046"/>
    <lineage>
        <taxon>Eukaryota</taxon>
        <taxon>Fungi</taxon>
        <taxon>Fungi incertae sedis</taxon>
        <taxon>Chytridiomycota</taxon>
        <taxon>Chytridiomycota incertae sedis</taxon>
        <taxon>Chytridiomycetes</taxon>
        <taxon>Chytridiales</taxon>
        <taxon>Chytriomycetaceae</taxon>
        <taxon>Rhizoclosmatium</taxon>
    </lineage>
</organism>
<accession>A0A1Y2CHF5</accession>
<keyword evidence="2" id="KW-1185">Reference proteome</keyword>
<sequence length="88" mass="9100">LKEKNVLQHPLSIGAAIVASATLASAESPVLYAPLLPPVAGFPLGAYYCNGYFDKVEWVIDVHCTAAEKCVVDLIGAGGVGCVPSKDV</sequence>
<proteinExistence type="predicted"/>
<comment type="caution">
    <text evidence="1">The sequence shown here is derived from an EMBL/GenBank/DDBJ whole genome shotgun (WGS) entry which is preliminary data.</text>
</comment>
<evidence type="ECO:0000313" key="2">
    <source>
        <dbReference type="Proteomes" id="UP000193642"/>
    </source>
</evidence>